<protein>
    <submittedName>
        <fullName evidence="1">Uncharacterized protein</fullName>
    </submittedName>
</protein>
<gene>
    <name evidence="1" type="ORF">AVEN_187997_1</name>
</gene>
<comment type="caution">
    <text evidence="1">The sequence shown here is derived from an EMBL/GenBank/DDBJ whole genome shotgun (WGS) entry which is preliminary data.</text>
</comment>
<reference evidence="1 2" key="1">
    <citation type="journal article" date="2019" name="Sci. Rep.">
        <title>Orb-weaving spider Araneus ventricosus genome elucidates the spidroin gene catalogue.</title>
        <authorList>
            <person name="Kono N."/>
            <person name="Nakamura H."/>
            <person name="Ohtoshi R."/>
            <person name="Moran D.A.P."/>
            <person name="Shinohara A."/>
            <person name="Yoshida Y."/>
            <person name="Fujiwara M."/>
            <person name="Mori M."/>
            <person name="Tomita M."/>
            <person name="Arakawa K."/>
        </authorList>
    </citation>
    <scope>NUCLEOTIDE SEQUENCE [LARGE SCALE GENOMIC DNA]</scope>
</reference>
<dbReference type="Proteomes" id="UP000499080">
    <property type="component" value="Unassembled WGS sequence"/>
</dbReference>
<dbReference type="AlphaFoldDB" id="A0A4Y2J3W9"/>
<keyword evidence="2" id="KW-1185">Reference proteome</keyword>
<proteinExistence type="predicted"/>
<organism evidence="1 2">
    <name type="scientific">Araneus ventricosus</name>
    <name type="common">Orbweaver spider</name>
    <name type="synonym">Epeira ventricosa</name>
    <dbReference type="NCBI Taxonomy" id="182803"/>
    <lineage>
        <taxon>Eukaryota</taxon>
        <taxon>Metazoa</taxon>
        <taxon>Ecdysozoa</taxon>
        <taxon>Arthropoda</taxon>
        <taxon>Chelicerata</taxon>
        <taxon>Arachnida</taxon>
        <taxon>Araneae</taxon>
        <taxon>Araneomorphae</taxon>
        <taxon>Entelegynae</taxon>
        <taxon>Araneoidea</taxon>
        <taxon>Araneidae</taxon>
        <taxon>Araneus</taxon>
    </lineage>
</organism>
<sequence length="102" mass="11556">MHIAAVPANSAEDLNQCQTVLLRTGKGLQMWAVGTLMAYPILEGIQGERNNSFYVSSERQYIRYKYTFIKRGGLLSECCTSPAKKNEQINLGRRPVVRNDLY</sequence>
<dbReference type="EMBL" id="BGPR01003171">
    <property type="protein sequence ID" value="GBM84590.1"/>
    <property type="molecule type" value="Genomic_DNA"/>
</dbReference>
<evidence type="ECO:0000313" key="1">
    <source>
        <dbReference type="EMBL" id="GBM84590.1"/>
    </source>
</evidence>
<name>A0A4Y2J3W9_ARAVE</name>
<evidence type="ECO:0000313" key="2">
    <source>
        <dbReference type="Proteomes" id="UP000499080"/>
    </source>
</evidence>
<accession>A0A4Y2J3W9</accession>